<evidence type="ECO:0000256" key="5">
    <source>
        <dbReference type="ARBA" id="ARBA00023136"/>
    </source>
</evidence>
<evidence type="ECO:0000313" key="8">
    <source>
        <dbReference type="EMBL" id="MFC6202382.1"/>
    </source>
</evidence>
<dbReference type="Proteomes" id="UP001596171">
    <property type="component" value="Unassembled WGS sequence"/>
</dbReference>
<dbReference type="InterPro" id="IPR004477">
    <property type="entry name" value="ComEC_N"/>
</dbReference>
<comment type="subcellular location">
    <subcellularLocation>
        <location evidence="1">Cell membrane</location>
        <topology evidence="1">Multi-pass membrane protein</topology>
    </subcellularLocation>
</comment>
<dbReference type="Gene3D" id="3.60.15.10">
    <property type="entry name" value="Ribonuclease Z/Hydroxyacylglutathione hydrolase-like"/>
    <property type="match status" value="1"/>
</dbReference>
<feature type="transmembrane region" description="Helical" evidence="6">
    <location>
        <begin position="44"/>
        <end position="61"/>
    </location>
</feature>
<feature type="transmembrane region" description="Helical" evidence="6">
    <location>
        <begin position="461"/>
        <end position="480"/>
    </location>
</feature>
<reference evidence="9" key="1">
    <citation type="journal article" date="2019" name="Int. J. Syst. Evol. Microbiol.">
        <title>The Global Catalogue of Microorganisms (GCM) 10K type strain sequencing project: providing services to taxonomists for standard genome sequencing and annotation.</title>
        <authorList>
            <consortium name="The Broad Institute Genomics Platform"/>
            <consortium name="The Broad Institute Genome Sequencing Center for Infectious Disease"/>
            <person name="Wu L."/>
            <person name="Ma J."/>
        </authorList>
    </citation>
    <scope>NUCLEOTIDE SEQUENCE [LARGE SCALE GENOMIC DNA]</scope>
    <source>
        <strain evidence="9">CCM 8930</strain>
    </source>
</reference>
<evidence type="ECO:0000256" key="2">
    <source>
        <dbReference type="ARBA" id="ARBA00022475"/>
    </source>
</evidence>
<dbReference type="PANTHER" id="PTHR30619:SF7">
    <property type="entry name" value="BETA-LACTAMASE DOMAIN PROTEIN"/>
    <property type="match status" value="1"/>
</dbReference>
<dbReference type="SMART" id="SM00849">
    <property type="entry name" value="Lactamase_B"/>
    <property type="match status" value="1"/>
</dbReference>
<dbReference type="RefSeq" id="WP_137616335.1">
    <property type="nucleotide sequence ID" value="NZ_BJDI01000008.1"/>
</dbReference>
<dbReference type="EMBL" id="JBHSSE010000022">
    <property type="protein sequence ID" value="MFC6202382.1"/>
    <property type="molecule type" value="Genomic_DNA"/>
</dbReference>
<keyword evidence="9" id="KW-1185">Reference proteome</keyword>
<dbReference type="InterPro" id="IPR036866">
    <property type="entry name" value="RibonucZ/Hydroxyglut_hydro"/>
</dbReference>
<dbReference type="Pfam" id="PF13567">
    <property type="entry name" value="DUF4131"/>
    <property type="match status" value="1"/>
</dbReference>
<dbReference type="SUPFAM" id="SSF56281">
    <property type="entry name" value="Metallo-hydrolase/oxidoreductase"/>
    <property type="match status" value="1"/>
</dbReference>
<feature type="transmembrane region" description="Helical" evidence="6">
    <location>
        <begin position="309"/>
        <end position="327"/>
    </location>
</feature>
<feature type="transmembrane region" description="Helical" evidence="6">
    <location>
        <begin position="232"/>
        <end position="254"/>
    </location>
</feature>
<evidence type="ECO:0000313" key="9">
    <source>
        <dbReference type="Proteomes" id="UP001596171"/>
    </source>
</evidence>
<dbReference type="InterPro" id="IPR004797">
    <property type="entry name" value="Competence_ComEC/Rec2"/>
</dbReference>
<dbReference type="PANTHER" id="PTHR30619">
    <property type="entry name" value="DNA INTERNALIZATION/COMPETENCE PROTEIN COMEC/REC2"/>
    <property type="match status" value="1"/>
</dbReference>
<accession>A0ABW1SLB0</accession>
<gene>
    <name evidence="8" type="ORF">ACFP1L_10915</name>
</gene>
<dbReference type="InterPro" id="IPR025405">
    <property type="entry name" value="DUF4131"/>
</dbReference>
<feature type="domain" description="Metallo-beta-lactamase" evidence="7">
    <location>
        <begin position="491"/>
        <end position="697"/>
    </location>
</feature>
<dbReference type="InterPro" id="IPR001279">
    <property type="entry name" value="Metallo-B-lactamas"/>
</dbReference>
<feature type="transmembrane region" description="Helical" evidence="6">
    <location>
        <begin position="266"/>
        <end position="289"/>
    </location>
</feature>
<dbReference type="Pfam" id="PF00753">
    <property type="entry name" value="Lactamase_B"/>
    <property type="match status" value="1"/>
</dbReference>
<dbReference type="NCBIfam" id="TIGR00361">
    <property type="entry name" value="ComEC_Rec2"/>
    <property type="match status" value="1"/>
</dbReference>
<dbReference type="CDD" id="cd07731">
    <property type="entry name" value="ComA-like_MBL-fold"/>
    <property type="match status" value="1"/>
</dbReference>
<keyword evidence="4 6" id="KW-1133">Transmembrane helix</keyword>
<feature type="transmembrane region" description="Helical" evidence="6">
    <location>
        <begin position="431"/>
        <end position="454"/>
    </location>
</feature>
<name>A0ABW1SLB0_9LACO</name>
<protein>
    <submittedName>
        <fullName evidence="8">DNA internalization-related competence protein ComEC/Rec2</fullName>
    </submittedName>
</protein>
<evidence type="ECO:0000256" key="1">
    <source>
        <dbReference type="ARBA" id="ARBA00004651"/>
    </source>
</evidence>
<evidence type="ECO:0000259" key="7">
    <source>
        <dbReference type="SMART" id="SM00849"/>
    </source>
</evidence>
<evidence type="ECO:0000256" key="3">
    <source>
        <dbReference type="ARBA" id="ARBA00022692"/>
    </source>
</evidence>
<evidence type="ECO:0000256" key="4">
    <source>
        <dbReference type="ARBA" id="ARBA00022989"/>
    </source>
</evidence>
<keyword evidence="2" id="KW-1003">Cell membrane</keyword>
<dbReference type="InterPro" id="IPR035681">
    <property type="entry name" value="ComA-like_MBL"/>
</dbReference>
<comment type="caution">
    <text evidence="8">The sequence shown here is derived from an EMBL/GenBank/DDBJ whole genome shotgun (WGS) entry which is preliminary data.</text>
</comment>
<dbReference type="InterPro" id="IPR052159">
    <property type="entry name" value="Competence_DNA_uptake"/>
</dbReference>
<organism evidence="8 9">
    <name type="scientific">Lactiplantibacillus nangangensis</name>
    <dbReference type="NCBI Taxonomy" id="2559917"/>
    <lineage>
        <taxon>Bacteria</taxon>
        <taxon>Bacillati</taxon>
        <taxon>Bacillota</taxon>
        <taxon>Bacilli</taxon>
        <taxon>Lactobacillales</taxon>
        <taxon>Lactobacillaceae</taxon>
        <taxon>Lactiplantibacillus</taxon>
    </lineage>
</organism>
<sequence>MRALFFAAISGGLLSSWLVGQQWVAAILLFFWLIRVMCLKQQRVLVVNLICVIGLAGWLSFKNAQFVRIQRENPRQLSLTLAVQPDQISVNGGQYQLVATSQLGRVIVYGRLADAGEQHRLQQLRQRTSWRVQGEWSPVPPPTNPGQFNAPNYYRSQGISHQLTLATVQQIQARPRSGWLAGLDLVHSWRKQFMLASQQLPKRLQLYATSLLIGARPATFRTVMTSVQQLGLLYLFSLSGMHVILLVSFCRWWLVRCHLSRPTIDLWLLGTLPWVLVLGGGADSLKRAVVTVMLSIGWQLVTGKPQRALAGWSVALLLGIWQNPLVLSQLGGQLSYGLALFLILHPRLPAWQLAGWIQLLSLPVILLATAQWHLLTIVVSVLVAPIFTWVLLPLTLIGASLGFWSASVAAWCDWGLTLFQTSLDWVATLPGLLTIGQPPAWVAWLIGLMTLWLLRRPTKRLWLKLGLVYFGMIVSNHWPLTGAVQFIDIGQGDSILIRQPFNRTVSLIDTGGRLQFPRPKWQQGVAPRARVATITVPYLHQLGISAIDTVYLSHKDVDHMGDLGQLLQLIRVRKIVVPAGMAVLPKFRQLLTPAIGHPIVQEALAGQRFTDGLTVVHPFEPGKAENADSLVLTGVFGGQRFMFTGDLDRAGERAIVAHYPNMKVDVLKLGHHGSKTASDPQVLRQLGVQRGILSVGRHNRYGHPNPETLATLRAQQIRTYSTALQGMVTYRFGIGQTGQWTTFLKEGNYYQRTAGH</sequence>
<proteinExistence type="predicted"/>
<keyword evidence="3 6" id="KW-0812">Transmembrane</keyword>
<evidence type="ECO:0000256" key="6">
    <source>
        <dbReference type="SAM" id="Phobius"/>
    </source>
</evidence>
<dbReference type="Pfam" id="PF03772">
    <property type="entry name" value="Competence"/>
    <property type="match status" value="1"/>
</dbReference>
<keyword evidence="5 6" id="KW-0472">Membrane</keyword>